<dbReference type="PANTHER" id="PTHR32331">
    <property type="entry name" value="UPF0313 PROTEIN YGIQ"/>
    <property type="match status" value="1"/>
</dbReference>
<dbReference type="InterPro" id="IPR022946">
    <property type="entry name" value="UPF0313"/>
</dbReference>
<evidence type="ECO:0000256" key="3">
    <source>
        <dbReference type="ARBA" id="ARBA00022723"/>
    </source>
</evidence>
<evidence type="ECO:0000256" key="5">
    <source>
        <dbReference type="ARBA" id="ARBA00023014"/>
    </source>
</evidence>
<feature type="region of interest" description="Disordered" evidence="7">
    <location>
        <begin position="668"/>
        <end position="761"/>
    </location>
</feature>
<evidence type="ECO:0000256" key="7">
    <source>
        <dbReference type="SAM" id="MobiDB-lite"/>
    </source>
</evidence>
<dbReference type="GO" id="GO:0003824">
    <property type="term" value="F:catalytic activity"/>
    <property type="evidence" value="ECO:0007669"/>
    <property type="project" value="InterPro"/>
</dbReference>
<dbReference type="SFLD" id="SFLDS00029">
    <property type="entry name" value="Radical_SAM"/>
    <property type="match status" value="1"/>
</dbReference>
<dbReference type="Pfam" id="PF04055">
    <property type="entry name" value="Radical_SAM"/>
    <property type="match status" value="1"/>
</dbReference>
<feature type="domain" description="Radical SAM core" evidence="8">
    <location>
        <begin position="371"/>
        <end position="648"/>
    </location>
</feature>
<keyword evidence="3 6" id="KW-0479">Metal-binding</keyword>
<feature type="binding site" evidence="6">
    <location>
        <position position="392"/>
    </location>
    <ligand>
        <name>[4Fe-4S] cluster</name>
        <dbReference type="ChEBI" id="CHEBI:49883"/>
        <note>4Fe-4S-S-AdoMet</note>
    </ligand>
</feature>
<dbReference type="InterPro" id="IPR007197">
    <property type="entry name" value="rSAM"/>
</dbReference>
<dbReference type="InterPro" id="IPR020612">
    <property type="entry name" value="Methylthiotransferase_CS"/>
</dbReference>
<dbReference type="Gene3D" id="3.80.30.20">
    <property type="entry name" value="tm_1862 like domain"/>
    <property type="match status" value="1"/>
</dbReference>
<keyword evidence="1 6" id="KW-0004">4Fe-4S</keyword>
<gene>
    <name evidence="9" type="ORF">A9A72_123227</name>
</gene>
<protein>
    <submittedName>
        <fullName evidence="9">Putative radical SAM protein YgiQ</fullName>
    </submittedName>
</protein>
<evidence type="ECO:0000256" key="2">
    <source>
        <dbReference type="ARBA" id="ARBA00022691"/>
    </source>
</evidence>
<evidence type="ECO:0000313" key="9">
    <source>
        <dbReference type="EMBL" id="TYP63456.1"/>
    </source>
</evidence>
<comment type="similarity">
    <text evidence="6">Belongs to the UPF0313 family.</text>
</comment>
<dbReference type="OrthoDB" id="9803479at2"/>
<dbReference type="HAMAP" id="MF_01251">
    <property type="entry name" value="UPF0313"/>
    <property type="match status" value="1"/>
</dbReference>
<sequence>MHAAKPLFDYPKYWAECFGPAPFLPMSREEMDQLGWDSCDVIIVTGDAYVDHPSFGMAIIGRLLEAQGFRVGIISQPDWQSKDDFMKLGQPNLFFGIAAGNMDSMINRYTADRKIRSDDAYTPGGQAGKRPDRASLVYSQRCKEAYTDTPVVLGGIEASLRRIAHYDYWQDKVRRSILMDATADILLYGNAERAIVEVAQRLARGEAVEQITDVRGTAFIRRDAPEGWFEIDSTRIDRPGKVDKIINPYVNTQDLQACAIEQDKGPAEDPNEAKVVQLLPNPKIERDRTVIRLPSFEKVRNDPALYAHANRVLHLETNPGNARALVQRHGDHDIWLNAPPIPLTTEEMDYVFASPYARVPHPSYGGEKIPAYDMIRFSVNIMRGCFGGCTFCSITEHEGRIIQNRSHESILHEIEEMKKLPGFTGVVSDLGGPTANMYRIACKSPEIEQHCRKPSCVYPGICENLNTDHSSLIELYRKARALPGVKKILIASGLRYDLAVESPEYVKELVTHHVGGYLKIAPEHTERGPLDKMMKPGIGSYDKFKRMFDKYSKEAGKEQYLIPYFIAAHPGTTDEDMMNLALWLKANGFRADQVQAFYPSPMASATAMYHSGKNPLRKVTYKSEGVPIVKSEEQRRLHKAFLRYHDPKGWPMLREALQRMGRADLIGNGKNQLIPTHQPATEGYQSARRKNSTPVGSKKAGQGGKILTQHNGLPPRSHDGNAWDKREEAKAAAEARRKAAAGGGKPGGKSRKPSQRPAVPR</sequence>
<dbReference type="PROSITE" id="PS01278">
    <property type="entry name" value="MTTASE_RADICAL"/>
    <property type="match status" value="1"/>
</dbReference>
<evidence type="ECO:0000256" key="1">
    <source>
        <dbReference type="ARBA" id="ARBA00022485"/>
    </source>
</evidence>
<reference evidence="9 10" key="1">
    <citation type="submission" date="2019-07" db="EMBL/GenBank/DDBJ databases">
        <title>Deep subsurface shale carbon reservoir microbial communities from Ohio and West Virginia, USA.</title>
        <authorList>
            <person name="Wrighton K."/>
        </authorList>
    </citation>
    <scope>NUCLEOTIDE SEQUENCE [LARGE SCALE GENOMIC DNA]</scope>
    <source>
        <strain evidence="9 10">NP_8Ht</strain>
    </source>
</reference>
<evidence type="ECO:0000256" key="4">
    <source>
        <dbReference type="ARBA" id="ARBA00023004"/>
    </source>
</evidence>
<dbReference type="SUPFAM" id="SSF102114">
    <property type="entry name" value="Radical SAM enzymes"/>
    <property type="match status" value="1"/>
</dbReference>
<dbReference type="EMBL" id="VNHQ01000013">
    <property type="protein sequence ID" value="TYP63456.1"/>
    <property type="molecule type" value="Genomic_DNA"/>
</dbReference>
<organism evidence="9 10">
    <name type="scientific">Stutzerimonas stutzeri</name>
    <name type="common">Pseudomonas stutzeri</name>
    <dbReference type="NCBI Taxonomy" id="316"/>
    <lineage>
        <taxon>Bacteria</taxon>
        <taxon>Pseudomonadati</taxon>
        <taxon>Pseudomonadota</taxon>
        <taxon>Gammaproteobacteria</taxon>
        <taxon>Pseudomonadales</taxon>
        <taxon>Pseudomonadaceae</taxon>
        <taxon>Stutzerimonas</taxon>
    </lineage>
</organism>
<dbReference type="InterPro" id="IPR013704">
    <property type="entry name" value="UPF0313_N"/>
</dbReference>
<dbReference type="SMART" id="SM00729">
    <property type="entry name" value="Elp3"/>
    <property type="match status" value="1"/>
</dbReference>
<dbReference type="InterPro" id="IPR024560">
    <property type="entry name" value="UPF0313_C"/>
</dbReference>
<dbReference type="GO" id="GO:0051539">
    <property type="term" value="F:4 iron, 4 sulfur cluster binding"/>
    <property type="evidence" value="ECO:0007669"/>
    <property type="project" value="UniProtKB-KW"/>
</dbReference>
<evidence type="ECO:0000259" key="8">
    <source>
        <dbReference type="PROSITE" id="PS51918"/>
    </source>
</evidence>
<dbReference type="SFLD" id="SFLDG01069">
    <property type="entry name" value="UPF0313"/>
    <property type="match status" value="1"/>
</dbReference>
<feature type="binding site" evidence="6">
    <location>
        <position position="385"/>
    </location>
    <ligand>
        <name>[4Fe-4S] cluster</name>
        <dbReference type="ChEBI" id="CHEBI:49883"/>
        <note>4Fe-4S-S-AdoMet</note>
    </ligand>
</feature>
<keyword evidence="5 6" id="KW-0411">Iron-sulfur</keyword>
<feature type="compositionally biased region" description="Basic and acidic residues" evidence="7">
    <location>
        <begin position="716"/>
        <end position="737"/>
    </location>
</feature>
<keyword evidence="4 6" id="KW-0408">Iron</keyword>
<dbReference type="Pfam" id="PF11842">
    <property type="entry name" value="DUF3362"/>
    <property type="match status" value="1"/>
</dbReference>
<name>A0A5S5BAV7_STUST</name>
<evidence type="ECO:0000256" key="6">
    <source>
        <dbReference type="HAMAP-Rule" id="MF_01251"/>
    </source>
</evidence>
<dbReference type="InterPro" id="IPR023404">
    <property type="entry name" value="rSAM_horseshoe"/>
</dbReference>
<dbReference type="Pfam" id="PF08497">
    <property type="entry name" value="Radical_SAM_N"/>
    <property type="match status" value="1"/>
</dbReference>
<comment type="cofactor">
    <cofactor evidence="6">
        <name>[4Fe-4S] cluster</name>
        <dbReference type="ChEBI" id="CHEBI:49883"/>
    </cofactor>
    <text evidence="6">Binds 1 [4Fe-4S] cluster. The cluster is coordinated with 3 cysteines and an exchangeable S-adenosyl-L-methionine.</text>
</comment>
<dbReference type="NCBIfam" id="TIGR03904">
    <property type="entry name" value="SAM_YgiQ"/>
    <property type="match status" value="1"/>
</dbReference>
<dbReference type="InterPro" id="IPR006638">
    <property type="entry name" value="Elp3/MiaA/NifB-like_rSAM"/>
</dbReference>
<dbReference type="InterPro" id="IPR058240">
    <property type="entry name" value="rSAM_sf"/>
</dbReference>
<feature type="compositionally biased region" description="Polar residues" evidence="7">
    <location>
        <begin position="669"/>
        <end position="679"/>
    </location>
</feature>
<feature type="binding site" evidence="6">
    <location>
        <position position="389"/>
    </location>
    <ligand>
        <name>[4Fe-4S] cluster</name>
        <dbReference type="ChEBI" id="CHEBI:49883"/>
        <note>4Fe-4S-S-AdoMet</note>
    </ligand>
</feature>
<dbReference type="RefSeq" id="WP_148925204.1">
    <property type="nucleotide sequence ID" value="NZ_VNHQ01000013.1"/>
</dbReference>
<accession>A0A5S5BAV7</accession>
<keyword evidence="2 6" id="KW-0949">S-adenosyl-L-methionine</keyword>
<dbReference type="AlphaFoldDB" id="A0A5S5BAV7"/>
<evidence type="ECO:0000313" key="10">
    <source>
        <dbReference type="Proteomes" id="UP000324282"/>
    </source>
</evidence>
<dbReference type="PANTHER" id="PTHR32331:SF0">
    <property type="entry name" value="UPF0313 PROTEIN YGIQ"/>
    <property type="match status" value="1"/>
</dbReference>
<dbReference type="PROSITE" id="PS51918">
    <property type="entry name" value="RADICAL_SAM"/>
    <property type="match status" value="1"/>
</dbReference>
<comment type="caution">
    <text evidence="9">The sequence shown here is derived from an EMBL/GenBank/DDBJ whole genome shotgun (WGS) entry which is preliminary data.</text>
</comment>
<dbReference type="SFLD" id="SFLDG01082">
    <property type="entry name" value="B12-binding_domain_containing"/>
    <property type="match status" value="1"/>
</dbReference>
<dbReference type="Proteomes" id="UP000324282">
    <property type="component" value="Unassembled WGS sequence"/>
</dbReference>
<dbReference type="GO" id="GO:0005506">
    <property type="term" value="F:iron ion binding"/>
    <property type="evidence" value="ECO:0007669"/>
    <property type="project" value="UniProtKB-UniRule"/>
</dbReference>
<proteinExistence type="inferred from homology"/>